<feature type="domain" description="Cation-transporting P-type ATPase N-terminal" evidence="11">
    <location>
        <begin position="136"/>
        <end position="210"/>
    </location>
</feature>
<evidence type="ECO:0000256" key="9">
    <source>
        <dbReference type="SAM" id="MobiDB-lite"/>
    </source>
</evidence>
<dbReference type="PRINTS" id="PR00119">
    <property type="entry name" value="CATATPASE"/>
</dbReference>
<keyword evidence="4" id="KW-0547">Nucleotide-binding</keyword>
<dbReference type="InterPro" id="IPR023299">
    <property type="entry name" value="ATPase_P-typ_cyto_dom_N"/>
</dbReference>
<comment type="similarity">
    <text evidence="2">Belongs to the cation transport ATPase (P-type) (TC 3.A.3) family. Type IIA subfamily.</text>
</comment>
<dbReference type="InterPro" id="IPR004014">
    <property type="entry name" value="ATPase_P-typ_cation-transptr_N"/>
</dbReference>
<evidence type="ECO:0000256" key="5">
    <source>
        <dbReference type="ARBA" id="ARBA00022840"/>
    </source>
</evidence>
<dbReference type="EMBL" id="CP120374">
    <property type="protein sequence ID" value="WEX89901.1"/>
    <property type="molecule type" value="Genomic_DNA"/>
</dbReference>
<keyword evidence="5" id="KW-0067">ATP-binding</keyword>
<dbReference type="InterPro" id="IPR018303">
    <property type="entry name" value="ATPase_P-typ_P_site"/>
</dbReference>
<dbReference type="SFLD" id="SFLDG00002">
    <property type="entry name" value="C1.7:_P-type_atpase_like"/>
    <property type="match status" value="1"/>
</dbReference>
<evidence type="ECO:0000313" key="13">
    <source>
        <dbReference type="Proteomes" id="UP001229355"/>
    </source>
</evidence>
<feature type="transmembrane region" description="Helical" evidence="10">
    <location>
        <begin position="407"/>
        <end position="431"/>
    </location>
</feature>
<dbReference type="PROSITE" id="PS00154">
    <property type="entry name" value="ATPASE_E1_E2"/>
    <property type="match status" value="1"/>
</dbReference>
<dbReference type="InterPro" id="IPR059000">
    <property type="entry name" value="ATPase_P-type_domA"/>
</dbReference>
<dbReference type="Pfam" id="PF00122">
    <property type="entry name" value="E1-E2_ATPase"/>
    <property type="match status" value="1"/>
</dbReference>
<evidence type="ECO:0000256" key="7">
    <source>
        <dbReference type="ARBA" id="ARBA00022989"/>
    </source>
</evidence>
<dbReference type="InterPro" id="IPR008250">
    <property type="entry name" value="ATPase_P-typ_transduc_dom_A_sf"/>
</dbReference>
<evidence type="ECO:0000259" key="11">
    <source>
        <dbReference type="SMART" id="SM00831"/>
    </source>
</evidence>
<dbReference type="InterPro" id="IPR023214">
    <property type="entry name" value="HAD_sf"/>
</dbReference>
<dbReference type="NCBIfam" id="TIGR01494">
    <property type="entry name" value="ATPase_P-type"/>
    <property type="match status" value="2"/>
</dbReference>
<dbReference type="Pfam" id="PF00689">
    <property type="entry name" value="Cation_ATPase_C"/>
    <property type="match status" value="1"/>
</dbReference>
<feature type="transmembrane region" description="Helical" evidence="10">
    <location>
        <begin position="991"/>
        <end position="1013"/>
    </location>
</feature>
<evidence type="ECO:0000256" key="4">
    <source>
        <dbReference type="ARBA" id="ARBA00022741"/>
    </source>
</evidence>
<organism evidence="12 13">
    <name type="scientific">Sinorhizobium garamanticum</name>
    <dbReference type="NCBI Taxonomy" id="680247"/>
    <lineage>
        <taxon>Bacteria</taxon>
        <taxon>Pseudomonadati</taxon>
        <taxon>Pseudomonadota</taxon>
        <taxon>Alphaproteobacteria</taxon>
        <taxon>Hyphomicrobiales</taxon>
        <taxon>Rhizobiaceae</taxon>
        <taxon>Sinorhizobium/Ensifer group</taxon>
        <taxon>Sinorhizobium</taxon>
    </lineage>
</organism>
<dbReference type="Gene3D" id="3.40.50.1000">
    <property type="entry name" value="HAD superfamily/HAD-like"/>
    <property type="match status" value="1"/>
</dbReference>
<keyword evidence="6" id="KW-1278">Translocase</keyword>
<dbReference type="SFLD" id="SFLDS00003">
    <property type="entry name" value="Haloacid_Dehalogenase"/>
    <property type="match status" value="1"/>
</dbReference>
<dbReference type="SUPFAM" id="SSF81653">
    <property type="entry name" value="Calcium ATPase, transduction domain A"/>
    <property type="match status" value="1"/>
</dbReference>
<dbReference type="Proteomes" id="UP001229355">
    <property type="component" value="Chromosome 2"/>
</dbReference>
<feature type="transmembrane region" description="Helical" evidence="10">
    <location>
        <begin position="378"/>
        <end position="395"/>
    </location>
</feature>
<name>A0ABY8DG69_9HYPH</name>
<dbReference type="InterPro" id="IPR036412">
    <property type="entry name" value="HAD-like_sf"/>
</dbReference>
<evidence type="ECO:0000256" key="1">
    <source>
        <dbReference type="ARBA" id="ARBA00004141"/>
    </source>
</evidence>
<evidence type="ECO:0000256" key="8">
    <source>
        <dbReference type="ARBA" id="ARBA00023136"/>
    </source>
</evidence>
<dbReference type="Pfam" id="PF19991">
    <property type="entry name" value="HMA_2"/>
    <property type="match status" value="1"/>
</dbReference>
<dbReference type="Pfam" id="PF00690">
    <property type="entry name" value="Cation_ATPase_N"/>
    <property type="match status" value="1"/>
</dbReference>
<dbReference type="PANTHER" id="PTHR43294">
    <property type="entry name" value="SODIUM/POTASSIUM-TRANSPORTING ATPASE SUBUNIT ALPHA"/>
    <property type="match status" value="1"/>
</dbReference>
<comment type="subcellular location">
    <subcellularLocation>
        <location evidence="1">Membrane</location>
        <topology evidence="1">Multi-pass membrane protein</topology>
    </subcellularLocation>
</comment>
<keyword evidence="7 10" id="KW-1133">Transmembrane helix</keyword>
<protein>
    <submittedName>
        <fullName evidence="12">Cation-transporting P-type ATPase</fullName>
    </submittedName>
</protein>
<dbReference type="PANTHER" id="PTHR43294:SF20">
    <property type="entry name" value="P-TYPE ATPASE"/>
    <property type="match status" value="1"/>
</dbReference>
<proteinExistence type="inferred from homology"/>
<dbReference type="SMART" id="SM00831">
    <property type="entry name" value="Cation_ATPase_N"/>
    <property type="match status" value="1"/>
</dbReference>
<dbReference type="Pfam" id="PF13246">
    <property type="entry name" value="Cation_ATPase"/>
    <property type="match status" value="1"/>
</dbReference>
<dbReference type="InterPro" id="IPR044492">
    <property type="entry name" value="P_typ_ATPase_HD_dom"/>
</dbReference>
<evidence type="ECO:0000256" key="6">
    <source>
        <dbReference type="ARBA" id="ARBA00022967"/>
    </source>
</evidence>
<keyword evidence="3 10" id="KW-0812">Transmembrane</keyword>
<evidence type="ECO:0000313" key="12">
    <source>
        <dbReference type="EMBL" id="WEX89901.1"/>
    </source>
</evidence>
<dbReference type="InterPro" id="IPR006068">
    <property type="entry name" value="ATPase_P-typ_cation-transptr_C"/>
</dbReference>
<gene>
    <name evidence="12" type="ORF">PZN02_005233</name>
</gene>
<dbReference type="Gene3D" id="3.40.1110.10">
    <property type="entry name" value="Calcium-transporting ATPase, cytoplasmic domain N"/>
    <property type="match status" value="1"/>
</dbReference>
<evidence type="ECO:0000256" key="2">
    <source>
        <dbReference type="ARBA" id="ARBA00005675"/>
    </source>
</evidence>
<keyword evidence="13" id="KW-1185">Reference proteome</keyword>
<evidence type="ECO:0000256" key="3">
    <source>
        <dbReference type="ARBA" id="ARBA00022692"/>
    </source>
</evidence>
<dbReference type="InterPro" id="IPR023298">
    <property type="entry name" value="ATPase_P-typ_TM_dom_sf"/>
</dbReference>
<accession>A0ABY8DG69</accession>
<reference evidence="12 13" key="1">
    <citation type="submission" date="2023-03" db="EMBL/GenBank/DDBJ databases">
        <authorList>
            <person name="Kaur S."/>
            <person name="Espinosa-Saiz D."/>
            <person name="Velazquez E."/>
            <person name="Menendez E."/>
            <person name="diCenzo G.C."/>
        </authorList>
    </citation>
    <scope>NUCLEOTIDE SEQUENCE [LARGE SCALE GENOMIC DNA]</scope>
    <source>
        <strain evidence="12 13">LMG 24692</strain>
    </source>
</reference>
<dbReference type="SUPFAM" id="SSF56784">
    <property type="entry name" value="HAD-like"/>
    <property type="match status" value="1"/>
</dbReference>
<dbReference type="Gene3D" id="1.20.1110.10">
    <property type="entry name" value="Calcium-transporting ATPase, transmembrane domain"/>
    <property type="match status" value="1"/>
</dbReference>
<dbReference type="SUPFAM" id="SSF81665">
    <property type="entry name" value="Calcium ATPase, transmembrane domain M"/>
    <property type="match status" value="1"/>
</dbReference>
<dbReference type="RefSeq" id="WP_280661871.1">
    <property type="nucleotide sequence ID" value="NZ_CP120374.1"/>
</dbReference>
<dbReference type="PRINTS" id="PR00120">
    <property type="entry name" value="HATPASE"/>
</dbReference>
<evidence type="ECO:0000256" key="10">
    <source>
        <dbReference type="SAM" id="Phobius"/>
    </source>
</evidence>
<dbReference type="SFLD" id="SFLDF00027">
    <property type="entry name" value="p-type_atpase"/>
    <property type="match status" value="1"/>
</dbReference>
<keyword evidence="8 10" id="KW-0472">Membrane</keyword>
<dbReference type="InterPro" id="IPR001757">
    <property type="entry name" value="P_typ_ATPase"/>
</dbReference>
<feature type="region of interest" description="Disordered" evidence="9">
    <location>
        <begin position="1"/>
        <end position="43"/>
    </location>
</feature>
<dbReference type="SUPFAM" id="SSF81660">
    <property type="entry name" value="Metal cation-transporting ATPase, ATP-binding domain N"/>
    <property type="match status" value="1"/>
</dbReference>
<dbReference type="InterPro" id="IPR050510">
    <property type="entry name" value="Cation_transp_ATPase_P-type"/>
</dbReference>
<dbReference type="Gene3D" id="2.70.150.10">
    <property type="entry name" value="Calcium-transporting ATPase, cytoplasmic transduction domain A"/>
    <property type="match status" value="1"/>
</dbReference>
<sequence>MPQMATGGLRGQEGPGPSSDNHSSRRQGDLQDQSQGVAGADGVAPTSVPVRLVHAVPGRVRLHIDALLQSNHVQRFLERTLPAIAGVSGATANPLTGNLLVHYDPATPLEAIIGRIIELLQTGIELSDDDSRDEKGWHHLDAGAVATDLVTSRTRGLSEDEARERLARAGSNALPELPTRSNFSIFLAQFDSVPVALLAGAAVVSLVTGALLEVGAILAVMGVNAAIGYRTETGTERIIQSLNLPAPQAARVIRDGNPHEVAAETLVPGDVLMLERGMVVPADARLSAVRGLTISEAGLTGESMPVRKTDAPVAATLPLAERTSMVYRGTVVTGGSGTAIVVATGARTEIGSVQQLVGATLAPQTPMQRQLGDLGRQLGWLTLYAGGLIVGIGWLRGFALYQAARSALSVVVAAVPEGLPVLAATTLALGVEDLRRRNILVRRLDAVEPMAAVQVVCFDKTGTLTFGRMSLEVAACGDQIYQAREGSRLDGQGYAATHPNGDDRLRRLLTIGCLCSEAEVEAHEGDSIPNGSATEKALVQAAIDSDMDVAALRRGFPKVSLQQRTETYRFMASAHAKDGRLLLAVKGSPLEVLDRCRWEGLAGGGRRPLTPERRDRIKEINAELADQALRVLGFAYRDVDDEAQGSEEPAVAELTWVGLAGLADPVRPGLKSLMAELHRAGLQTIILTGDQRATARAVAQKVGLNGTGDIEIVDAVEVDRMTEAELAVAARRAQAFSRVSPAQKLKIIRALQQSGATVAMIGDGINDSPALRAADVGIALGRDPYAAARETADVYLATDDLGGLVPAIERGRTTFTNIRKAIHYLFSTNFSEVLVMLCGMAVGLGEVLSPMQLLWINLISDVLPGLGLAMEPPEAAGMQDGPLVADKALPGVQNLGSLTSEAALLGSGAMAAGLYGAMRYGTASPIVRTMTFGSLVMAQLLHAITCRSSTRSVFDRGSSPANPALTGILAGSVAAQSAALFVPGIRRLLGLAPLGILDAGIMLAGGTLPFAIAEARKSALRASTSHASAPLTFARSSMEPTAQRVLPDAQRTL</sequence>